<dbReference type="PANTHER" id="PTHR30055:SF234">
    <property type="entry name" value="HTH-TYPE TRANSCRIPTIONAL REGULATOR BETI"/>
    <property type="match status" value="1"/>
</dbReference>
<keyword evidence="3" id="KW-0804">Transcription</keyword>
<evidence type="ECO:0000313" key="7">
    <source>
        <dbReference type="EMBL" id="RXR34310.1"/>
    </source>
</evidence>
<evidence type="ECO:0000259" key="5">
    <source>
        <dbReference type="PROSITE" id="PS50977"/>
    </source>
</evidence>
<feature type="DNA-binding region" description="H-T-H motif" evidence="4">
    <location>
        <begin position="36"/>
        <end position="55"/>
    </location>
</feature>
<dbReference type="Gene3D" id="1.10.10.60">
    <property type="entry name" value="Homeodomain-like"/>
    <property type="match status" value="1"/>
</dbReference>
<dbReference type="InterPro" id="IPR041347">
    <property type="entry name" value="MftR_C"/>
</dbReference>
<gene>
    <name evidence="6" type="ORF">EQW73_03620</name>
    <name evidence="7" type="ORF">EQW78_08845</name>
</gene>
<dbReference type="SUPFAM" id="SSF46689">
    <property type="entry name" value="Homeodomain-like"/>
    <property type="match status" value="1"/>
</dbReference>
<dbReference type="PANTHER" id="PTHR30055">
    <property type="entry name" value="HTH-TYPE TRANSCRIPTIONAL REGULATOR RUTR"/>
    <property type="match status" value="1"/>
</dbReference>
<dbReference type="EMBL" id="SDJQ01000011">
    <property type="protein sequence ID" value="RXR34310.1"/>
    <property type="molecule type" value="Genomic_DNA"/>
</dbReference>
<dbReference type="Gene3D" id="1.10.357.10">
    <property type="entry name" value="Tetracycline Repressor, domain 2"/>
    <property type="match status" value="1"/>
</dbReference>
<dbReference type="AlphaFoldDB" id="A0A4Q1KX77"/>
<dbReference type="GO" id="GO:0003700">
    <property type="term" value="F:DNA-binding transcription factor activity"/>
    <property type="evidence" value="ECO:0007669"/>
    <property type="project" value="TreeGrafter"/>
</dbReference>
<dbReference type="STRING" id="1713.GCA_000718325_00343"/>
<evidence type="ECO:0000256" key="3">
    <source>
        <dbReference type="ARBA" id="ARBA00023163"/>
    </source>
</evidence>
<dbReference type="InterPro" id="IPR001647">
    <property type="entry name" value="HTH_TetR"/>
</dbReference>
<dbReference type="InterPro" id="IPR050109">
    <property type="entry name" value="HTH-type_TetR-like_transc_reg"/>
</dbReference>
<evidence type="ECO:0000313" key="9">
    <source>
        <dbReference type="Proteomes" id="UP000290517"/>
    </source>
</evidence>
<organism evidence="7 8">
    <name type="scientific">Oerskovia turbata</name>
    <dbReference type="NCBI Taxonomy" id="1713"/>
    <lineage>
        <taxon>Bacteria</taxon>
        <taxon>Bacillati</taxon>
        <taxon>Actinomycetota</taxon>
        <taxon>Actinomycetes</taxon>
        <taxon>Micrococcales</taxon>
        <taxon>Cellulomonadaceae</taxon>
        <taxon>Oerskovia</taxon>
    </lineage>
</organism>
<evidence type="ECO:0000313" key="6">
    <source>
        <dbReference type="EMBL" id="RXR26613.1"/>
    </source>
</evidence>
<dbReference type="OrthoDB" id="3235020at2"/>
<feature type="domain" description="HTH tetR-type" evidence="5">
    <location>
        <begin position="13"/>
        <end position="73"/>
    </location>
</feature>
<dbReference type="Proteomes" id="UP000289805">
    <property type="component" value="Unassembled WGS sequence"/>
</dbReference>
<keyword evidence="9" id="KW-1185">Reference proteome</keyword>
<dbReference type="Pfam" id="PF00440">
    <property type="entry name" value="TetR_N"/>
    <property type="match status" value="1"/>
</dbReference>
<dbReference type="Proteomes" id="UP000290517">
    <property type="component" value="Unassembled WGS sequence"/>
</dbReference>
<evidence type="ECO:0000256" key="2">
    <source>
        <dbReference type="ARBA" id="ARBA00023125"/>
    </source>
</evidence>
<dbReference type="Pfam" id="PF17754">
    <property type="entry name" value="TetR_C_14"/>
    <property type="match status" value="1"/>
</dbReference>
<dbReference type="PROSITE" id="PS50977">
    <property type="entry name" value="HTH_TETR_2"/>
    <property type="match status" value="1"/>
</dbReference>
<dbReference type="PRINTS" id="PR00455">
    <property type="entry name" value="HTHTETR"/>
</dbReference>
<keyword evidence="2 4" id="KW-0238">DNA-binding</keyword>
<accession>A0A4Q1KX77</accession>
<dbReference type="GO" id="GO:0000976">
    <property type="term" value="F:transcription cis-regulatory region binding"/>
    <property type="evidence" value="ECO:0007669"/>
    <property type="project" value="TreeGrafter"/>
</dbReference>
<proteinExistence type="predicted"/>
<dbReference type="EMBL" id="SDJR01000003">
    <property type="protein sequence ID" value="RXR26613.1"/>
    <property type="molecule type" value="Genomic_DNA"/>
</dbReference>
<name>A0A4Q1KX77_9CELL</name>
<evidence type="ECO:0000313" key="8">
    <source>
        <dbReference type="Proteomes" id="UP000289805"/>
    </source>
</evidence>
<comment type="caution">
    <text evidence="7">The sequence shown here is derived from an EMBL/GenBank/DDBJ whole genome shotgun (WGS) entry which is preliminary data.</text>
</comment>
<evidence type="ECO:0000256" key="4">
    <source>
        <dbReference type="PROSITE-ProRule" id="PRU00335"/>
    </source>
</evidence>
<evidence type="ECO:0000256" key="1">
    <source>
        <dbReference type="ARBA" id="ARBA00023015"/>
    </source>
</evidence>
<sequence length="189" mass="20438">MLVTNIRAMGRWDQTHEALRHAALDLFMKQGYDATGTAQIARQVGVSEVTLFRHFAAKESLLLDDPFDPLMAEAVRARPAHEPPMRALAEGIRQAWGQVDVEVEGEQRDRLRILAANPSLRGAIERSSQATVDALAGALTDRAVPDVRARVAAASVIAGLSAALLEWALTERTPVDEVLQAALDVLGGE</sequence>
<dbReference type="InterPro" id="IPR009057">
    <property type="entry name" value="Homeodomain-like_sf"/>
</dbReference>
<protein>
    <submittedName>
        <fullName evidence="7">TetR/AcrR family transcriptional regulator</fullName>
    </submittedName>
</protein>
<keyword evidence="1" id="KW-0805">Transcription regulation</keyword>
<reference evidence="8 9" key="1">
    <citation type="submission" date="2019-01" db="EMBL/GenBank/DDBJ databases">
        <title>Oerskovia turbata Genome sequencing and assembly.</title>
        <authorList>
            <person name="Dou T."/>
        </authorList>
    </citation>
    <scope>NUCLEOTIDE SEQUENCE [LARGE SCALE GENOMIC DNA]</scope>
    <source>
        <strain evidence="7 8">JCM12123</strain>
        <strain evidence="6 9">JCM3160</strain>
    </source>
</reference>